<evidence type="ECO:0000256" key="8">
    <source>
        <dbReference type="RuleBase" id="RU079119"/>
    </source>
</evidence>
<evidence type="ECO:0000259" key="9">
    <source>
        <dbReference type="Pfam" id="PF01529"/>
    </source>
</evidence>
<evidence type="ECO:0000256" key="4">
    <source>
        <dbReference type="ARBA" id="ARBA00022692"/>
    </source>
</evidence>
<comment type="subcellular location">
    <subcellularLocation>
        <location evidence="1">Membrane</location>
        <topology evidence="1">Multi-pass membrane protein</topology>
    </subcellularLocation>
</comment>
<sequence length="328" mass="36427">MGRATRSIQNSFESCMSSCMDRVDRCIKYIEPFLAVAAVGLVLLDVYSFFSFIVSRIVSRSGSAAAALHTLWALWLLFNVIWNQAHCTLTSPGTTTEVHEQALQLAMTHSWRWCRKCNRGKPPLAHHCSVCNRCVLKMDHHCVWMANCVGFYNYRFFVLYLLYMWVGAAYSAAVHWAYVPGLLKLDEPGGAGMLPFFMFVLSASVWLALSALLGWHVWLVLTGQGTIDYLDNSSREAEARAAGRRWVNPYHLGAGANWRETFDVHGRWWWLAWVLPTRRRKLGNGYVLPQVDPGGSLLGAMGSAALPLRSGTAAAGSGSIGSGNSNFV</sequence>
<dbReference type="Pfam" id="PF01529">
    <property type="entry name" value="DHHC"/>
    <property type="match status" value="1"/>
</dbReference>
<evidence type="ECO:0000313" key="11">
    <source>
        <dbReference type="Proteomes" id="UP001054857"/>
    </source>
</evidence>
<dbReference type="GO" id="GO:0016020">
    <property type="term" value="C:membrane"/>
    <property type="evidence" value="ECO:0007669"/>
    <property type="project" value="UniProtKB-SubCell"/>
</dbReference>
<protein>
    <recommendedName>
        <fullName evidence="8">S-acyltransferase</fullName>
        <ecNumber evidence="8">2.3.1.225</ecNumber>
    </recommendedName>
    <alternativeName>
        <fullName evidence="8">Palmitoyltransferase</fullName>
    </alternativeName>
</protein>
<evidence type="ECO:0000313" key="10">
    <source>
        <dbReference type="EMBL" id="GFR40850.1"/>
    </source>
</evidence>
<dbReference type="InterPro" id="IPR039859">
    <property type="entry name" value="PFA4/ZDH16/20/ERF2-like"/>
</dbReference>
<keyword evidence="11" id="KW-1185">Reference proteome</keyword>
<dbReference type="PANTHER" id="PTHR12246">
    <property type="entry name" value="PALMITOYLTRANSFERASE ZDHHC16"/>
    <property type="match status" value="1"/>
</dbReference>
<proteinExistence type="inferred from homology"/>
<evidence type="ECO:0000256" key="6">
    <source>
        <dbReference type="ARBA" id="ARBA00023136"/>
    </source>
</evidence>
<evidence type="ECO:0000256" key="5">
    <source>
        <dbReference type="ARBA" id="ARBA00022989"/>
    </source>
</evidence>
<name>A0AAD3HHS5_9CHLO</name>
<dbReference type="InterPro" id="IPR001594">
    <property type="entry name" value="Palmitoyltrfase_DHHC"/>
</dbReference>
<feature type="domain" description="Palmitoyltransferase DHHC" evidence="9">
    <location>
        <begin position="109"/>
        <end position="231"/>
    </location>
</feature>
<feature type="transmembrane region" description="Helical" evidence="8">
    <location>
        <begin position="64"/>
        <end position="82"/>
    </location>
</feature>
<dbReference type="PROSITE" id="PS50216">
    <property type="entry name" value="DHHC"/>
    <property type="match status" value="1"/>
</dbReference>
<reference evidence="10 11" key="1">
    <citation type="journal article" date="2021" name="Sci. Rep.">
        <title>Genome sequencing of the multicellular alga Astrephomene provides insights into convergent evolution of germ-soma differentiation.</title>
        <authorList>
            <person name="Yamashita S."/>
            <person name="Yamamoto K."/>
            <person name="Matsuzaki R."/>
            <person name="Suzuki S."/>
            <person name="Yamaguchi H."/>
            <person name="Hirooka S."/>
            <person name="Minakuchi Y."/>
            <person name="Miyagishima S."/>
            <person name="Kawachi M."/>
            <person name="Toyoda A."/>
            <person name="Nozaki H."/>
        </authorList>
    </citation>
    <scope>NUCLEOTIDE SEQUENCE [LARGE SCALE GENOMIC DNA]</scope>
    <source>
        <strain evidence="10 11">NIES-4017</strain>
    </source>
</reference>
<dbReference type="Proteomes" id="UP001054857">
    <property type="component" value="Unassembled WGS sequence"/>
</dbReference>
<comment type="caution">
    <text evidence="10">The sequence shown here is derived from an EMBL/GenBank/DDBJ whole genome shotgun (WGS) entry which is preliminary data.</text>
</comment>
<comment type="domain">
    <text evidence="8">The DHHC domain is required for palmitoyltransferase activity.</text>
</comment>
<feature type="transmembrane region" description="Helical" evidence="8">
    <location>
        <begin position="33"/>
        <end position="58"/>
    </location>
</feature>
<accession>A0AAD3HHS5</accession>
<dbReference type="GO" id="GO:0019706">
    <property type="term" value="F:protein-cysteine S-palmitoyltransferase activity"/>
    <property type="evidence" value="ECO:0007669"/>
    <property type="project" value="UniProtKB-EC"/>
</dbReference>
<keyword evidence="7 8" id="KW-0012">Acyltransferase</keyword>
<keyword evidence="3 8" id="KW-0808">Transferase</keyword>
<organism evidence="10 11">
    <name type="scientific">Astrephomene gubernaculifera</name>
    <dbReference type="NCBI Taxonomy" id="47775"/>
    <lineage>
        <taxon>Eukaryota</taxon>
        <taxon>Viridiplantae</taxon>
        <taxon>Chlorophyta</taxon>
        <taxon>core chlorophytes</taxon>
        <taxon>Chlorophyceae</taxon>
        <taxon>CS clade</taxon>
        <taxon>Chlamydomonadales</taxon>
        <taxon>Astrephomenaceae</taxon>
        <taxon>Astrephomene</taxon>
    </lineage>
</organism>
<dbReference type="AlphaFoldDB" id="A0AAD3HHS5"/>
<evidence type="ECO:0000256" key="7">
    <source>
        <dbReference type="ARBA" id="ARBA00023315"/>
    </source>
</evidence>
<evidence type="ECO:0000256" key="3">
    <source>
        <dbReference type="ARBA" id="ARBA00022679"/>
    </source>
</evidence>
<keyword evidence="5 8" id="KW-1133">Transmembrane helix</keyword>
<dbReference type="EMBL" id="BMAR01000001">
    <property type="protein sequence ID" value="GFR40850.1"/>
    <property type="molecule type" value="Genomic_DNA"/>
</dbReference>
<gene>
    <name evidence="10" type="ORF">Agub_g1500</name>
</gene>
<keyword evidence="6 8" id="KW-0472">Membrane</keyword>
<evidence type="ECO:0000256" key="2">
    <source>
        <dbReference type="ARBA" id="ARBA00008574"/>
    </source>
</evidence>
<evidence type="ECO:0000256" key="1">
    <source>
        <dbReference type="ARBA" id="ARBA00004141"/>
    </source>
</evidence>
<comment type="similarity">
    <text evidence="2 8">Belongs to the DHHC palmitoyltransferase family.</text>
</comment>
<keyword evidence="4 8" id="KW-0812">Transmembrane</keyword>
<comment type="catalytic activity">
    <reaction evidence="8">
        <text>L-cysteinyl-[protein] + hexadecanoyl-CoA = S-hexadecanoyl-L-cysteinyl-[protein] + CoA</text>
        <dbReference type="Rhea" id="RHEA:36683"/>
        <dbReference type="Rhea" id="RHEA-COMP:10131"/>
        <dbReference type="Rhea" id="RHEA-COMP:11032"/>
        <dbReference type="ChEBI" id="CHEBI:29950"/>
        <dbReference type="ChEBI" id="CHEBI:57287"/>
        <dbReference type="ChEBI" id="CHEBI:57379"/>
        <dbReference type="ChEBI" id="CHEBI:74151"/>
        <dbReference type="EC" id="2.3.1.225"/>
    </reaction>
</comment>
<feature type="transmembrane region" description="Helical" evidence="8">
    <location>
        <begin position="157"/>
        <end position="178"/>
    </location>
</feature>
<dbReference type="EC" id="2.3.1.225" evidence="8"/>
<feature type="transmembrane region" description="Helical" evidence="8">
    <location>
        <begin position="198"/>
        <end position="221"/>
    </location>
</feature>